<keyword evidence="3 6" id="KW-0812">Transmembrane</keyword>
<dbReference type="Proteomes" id="UP000018735">
    <property type="component" value="Chromosome"/>
</dbReference>
<evidence type="ECO:0000256" key="1">
    <source>
        <dbReference type="ARBA" id="ARBA00004167"/>
    </source>
</evidence>
<organism evidence="7 8">
    <name type="scientific">Mycoplasmoides gallisepticum S6</name>
    <dbReference type="NCBI Taxonomy" id="1006581"/>
    <lineage>
        <taxon>Bacteria</taxon>
        <taxon>Bacillati</taxon>
        <taxon>Mycoplasmatota</taxon>
        <taxon>Mycoplasmoidales</taxon>
        <taxon>Mycoplasmoidaceae</taxon>
        <taxon>Mycoplasmoides</taxon>
    </lineage>
</organism>
<comment type="similarity">
    <text evidence="2">Belongs to the LemA family.</text>
</comment>
<dbReference type="PANTHER" id="PTHR34478">
    <property type="entry name" value="PROTEIN LEMA"/>
    <property type="match status" value="1"/>
</dbReference>
<evidence type="ECO:0000313" key="8">
    <source>
        <dbReference type="Proteomes" id="UP000018735"/>
    </source>
</evidence>
<dbReference type="eggNOG" id="COG1704">
    <property type="taxonomic scope" value="Bacteria"/>
</dbReference>
<gene>
    <name evidence="7" type="ORF">GCW_02295</name>
</gene>
<dbReference type="RefSeq" id="WP_011884485.1">
    <property type="nucleotide sequence ID" value="NC_023030.2"/>
</dbReference>
<dbReference type="Pfam" id="PF04011">
    <property type="entry name" value="LemA"/>
    <property type="match status" value="1"/>
</dbReference>
<dbReference type="EMBL" id="CP006916">
    <property type="protein sequence ID" value="AHB99681.1"/>
    <property type="molecule type" value="Genomic_DNA"/>
</dbReference>
<reference evidence="7 8" key="1">
    <citation type="journal article" date="2011" name="PLoS ONE">
        <title>Core proteome of the minimal cell: comparative proteomics of three mollicute species.</title>
        <authorList>
            <person name="Fisunov G.Y."/>
            <person name="Alexeev D.G."/>
            <person name="Bazaleev N.A."/>
            <person name="Ladygina V.G."/>
            <person name="Galyamina M.A."/>
            <person name="Kondratov I.G."/>
            <person name="Zhukova N.A."/>
            <person name="Serebryakova M.V."/>
            <person name="Demina I.A."/>
            <person name="Govorun V.M."/>
        </authorList>
    </citation>
    <scope>NUCLEOTIDE SEQUENCE [LARGE SCALE GENOMIC DNA]</scope>
    <source>
        <strain evidence="7 8">S6</strain>
    </source>
</reference>
<keyword evidence="5 6" id="KW-0472">Membrane</keyword>
<feature type="transmembrane region" description="Helical" evidence="6">
    <location>
        <begin position="32"/>
        <end position="56"/>
    </location>
</feature>
<accession>A0A0F6CKQ9</accession>
<protein>
    <submittedName>
        <fullName evidence="7">Putative membrane protein LemA</fullName>
    </submittedName>
</protein>
<dbReference type="GO" id="GO:0016020">
    <property type="term" value="C:membrane"/>
    <property type="evidence" value="ECO:0007669"/>
    <property type="project" value="UniProtKB-SubCell"/>
</dbReference>
<dbReference type="Gene3D" id="1.20.1440.20">
    <property type="entry name" value="LemA-like domain"/>
    <property type="match status" value="1"/>
</dbReference>
<name>A0A0F6CKQ9_MYCGL</name>
<dbReference type="InterPro" id="IPR023353">
    <property type="entry name" value="LemA-like_dom_sf"/>
</dbReference>
<dbReference type="PANTHER" id="PTHR34478:SF1">
    <property type="entry name" value="PROTEIN LEMA"/>
    <property type="match status" value="1"/>
</dbReference>
<dbReference type="SUPFAM" id="SSF140478">
    <property type="entry name" value="LemA-like"/>
    <property type="match status" value="1"/>
</dbReference>
<evidence type="ECO:0000313" key="7">
    <source>
        <dbReference type="EMBL" id="AHB99681.1"/>
    </source>
</evidence>
<evidence type="ECO:0000256" key="2">
    <source>
        <dbReference type="ARBA" id="ARBA00008854"/>
    </source>
</evidence>
<dbReference type="AlphaFoldDB" id="A0A0F6CKQ9"/>
<dbReference type="KEGG" id="mgz:GCW_02295"/>
<comment type="subcellular location">
    <subcellularLocation>
        <location evidence="1">Membrane</location>
        <topology evidence="1">Single-pass membrane protein</topology>
    </subcellularLocation>
</comment>
<sequence length="224" mass="25209">MLVDPSKQTTEGFNPNVDNSTFSAQASSGDVALWWFLYCLSWLTIIGGIILTVKWYQWGNMLRTKQTEINQAASGIDVNLVKRKDTLLKLLEQTKAYMKFEKGTLENITKLRSLSNGTTDVDKMNDAENIINSVSRDINLQFENYPNLKASSIVAELMSSSQYIEAEISASRRLYNTKVTDFNQEIVSFPISVKAKKMNCHSLPLFVASVEAKQDVKMDSLSDL</sequence>
<keyword evidence="4 6" id="KW-1133">Transmembrane helix</keyword>
<dbReference type="HOGENOM" id="CLU_056714_3_0_14"/>
<evidence type="ECO:0000256" key="4">
    <source>
        <dbReference type="ARBA" id="ARBA00022989"/>
    </source>
</evidence>
<dbReference type="InterPro" id="IPR007156">
    <property type="entry name" value="MamQ_LemA"/>
</dbReference>
<proteinExistence type="inferred from homology"/>
<evidence type="ECO:0000256" key="6">
    <source>
        <dbReference type="SAM" id="Phobius"/>
    </source>
</evidence>
<evidence type="ECO:0000256" key="5">
    <source>
        <dbReference type="ARBA" id="ARBA00023136"/>
    </source>
</evidence>
<evidence type="ECO:0000256" key="3">
    <source>
        <dbReference type="ARBA" id="ARBA00022692"/>
    </source>
</evidence>